<dbReference type="EMBL" id="DS985257">
    <property type="protein sequence ID" value="EDV20835.1"/>
    <property type="molecule type" value="Genomic_DNA"/>
</dbReference>
<evidence type="ECO:0000256" key="1">
    <source>
        <dbReference type="SAM" id="MobiDB-lite"/>
    </source>
</evidence>
<feature type="region of interest" description="Disordered" evidence="1">
    <location>
        <begin position="1"/>
        <end position="24"/>
    </location>
</feature>
<keyword evidence="3" id="KW-1185">Reference proteome</keyword>
<reference evidence="2 3" key="1">
    <citation type="journal article" date="2008" name="Nature">
        <title>The Trichoplax genome and the nature of placozoans.</title>
        <authorList>
            <person name="Srivastava M."/>
            <person name="Begovic E."/>
            <person name="Chapman J."/>
            <person name="Putnam N.H."/>
            <person name="Hellsten U."/>
            <person name="Kawashima T."/>
            <person name="Kuo A."/>
            <person name="Mitros T."/>
            <person name="Salamov A."/>
            <person name="Carpenter M.L."/>
            <person name="Signorovitch A.Y."/>
            <person name="Moreno M.A."/>
            <person name="Kamm K."/>
            <person name="Grimwood J."/>
            <person name="Schmutz J."/>
            <person name="Shapiro H."/>
            <person name="Grigoriev I.V."/>
            <person name="Buss L.W."/>
            <person name="Schierwater B."/>
            <person name="Dellaporta S.L."/>
            <person name="Rokhsar D.S."/>
        </authorList>
    </citation>
    <scope>NUCLEOTIDE SEQUENCE [LARGE SCALE GENOMIC DNA]</scope>
    <source>
        <strain evidence="2 3">Grell-BS-1999</strain>
    </source>
</reference>
<dbReference type="AlphaFoldDB" id="B3S8U9"/>
<evidence type="ECO:0000313" key="2">
    <source>
        <dbReference type="EMBL" id="EDV20835.1"/>
    </source>
</evidence>
<dbReference type="InParanoid" id="B3S8U9"/>
<dbReference type="HOGENOM" id="CLU_1798917_0_0_1"/>
<feature type="compositionally biased region" description="Polar residues" evidence="1">
    <location>
        <begin position="1"/>
        <end position="12"/>
    </location>
</feature>
<organism evidence="2 3">
    <name type="scientific">Trichoplax adhaerens</name>
    <name type="common">Trichoplax reptans</name>
    <dbReference type="NCBI Taxonomy" id="10228"/>
    <lineage>
        <taxon>Eukaryota</taxon>
        <taxon>Metazoa</taxon>
        <taxon>Placozoa</taxon>
        <taxon>Uniplacotomia</taxon>
        <taxon>Trichoplacea</taxon>
        <taxon>Trichoplacidae</taxon>
        <taxon>Trichoplax</taxon>
    </lineage>
</organism>
<dbReference type="GeneID" id="6757988"/>
<dbReference type="CTD" id="6757988"/>
<sequence>MYQPSSSHNLYQNGHYPYPHDDHSVKSNRLLHNYNWNRTLSQQMQPSLPSASPYYPSAMNKLNHDGTFRSIQPPPSLPTSSYIAQQQLASQPSLHSCMHGLSSNSMATGRTDNIPQSLYYPGGISEIYGFEVVLAYLSIATVAL</sequence>
<dbReference type="KEGG" id="tad:TRIADDRAFT_60751"/>
<dbReference type="RefSeq" id="XP_002116776.1">
    <property type="nucleotide sequence ID" value="XM_002116740.1"/>
</dbReference>
<proteinExistence type="predicted"/>
<gene>
    <name evidence="2" type="ORF">TRIADDRAFT_60751</name>
</gene>
<accession>B3S8U9</accession>
<dbReference type="Proteomes" id="UP000009022">
    <property type="component" value="Unassembled WGS sequence"/>
</dbReference>
<protein>
    <submittedName>
        <fullName evidence="2">Uncharacterized protein</fullName>
    </submittedName>
</protein>
<evidence type="ECO:0000313" key="3">
    <source>
        <dbReference type="Proteomes" id="UP000009022"/>
    </source>
</evidence>
<name>B3S8U9_TRIAD</name>